<feature type="region of interest" description="Disordered" evidence="2">
    <location>
        <begin position="1033"/>
        <end position="1071"/>
    </location>
</feature>
<dbReference type="InterPro" id="IPR042201">
    <property type="entry name" value="FH2_Formin_sf"/>
</dbReference>
<dbReference type="SMART" id="SM00498">
    <property type="entry name" value="FH2"/>
    <property type="match status" value="1"/>
</dbReference>
<dbReference type="SUPFAM" id="SSF101447">
    <property type="entry name" value="Formin homology 2 domain (FH2 domain)"/>
    <property type="match status" value="1"/>
</dbReference>
<evidence type="ECO:0000313" key="6">
    <source>
        <dbReference type="EMBL" id="CAB3236063.1"/>
    </source>
</evidence>
<dbReference type="SUPFAM" id="SSF48371">
    <property type="entry name" value="ARM repeat"/>
    <property type="match status" value="1"/>
</dbReference>
<feature type="compositionally biased region" description="Basic and acidic residues" evidence="2">
    <location>
        <begin position="503"/>
        <end position="514"/>
    </location>
</feature>
<dbReference type="PROSITE" id="PS51257">
    <property type="entry name" value="PROKAR_LIPOPROTEIN"/>
    <property type="match status" value="1"/>
</dbReference>
<feature type="region of interest" description="Disordered" evidence="2">
    <location>
        <begin position="1093"/>
        <end position="1124"/>
    </location>
</feature>
<dbReference type="Gene3D" id="1.10.238.150">
    <property type="entry name" value="Formin, FH3 diaphanous domain"/>
    <property type="match status" value="1"/>
</dbReference>
<feature type="domain" description="DAD" evidence="3">
    <location>
        <begin position="1070"/>
        <end position="1105"/>
    </location>
</feature>
<feature type="domain" description="GBD/FH3" evidence="4">
    <location>
        <begin position="49"/>
        <end position="426"/>
    </location>
</feature>
<keyword evidence="1" id="KW-0175">Coiled coil</keyword>
<dbReference type="InterPro" id="IPR014768">
    <property type="entry name" value="GBD/FH3_dom"/>
</dbReference>
<dbReference type="SMART" id="SM01140">
    <property type="entry name" value="Drf_GBD"/>
    <property type="match status" value="1"/>
</dbReference>
<feature type="coiled-coil region" evidence="1">
    <location>
        <begin position="444"/>
        <end position="492"/>
    </location>
</feature>
<accession>A0A6F9D9W3</accession>
<dbReference type="Pfam" id="PF02181">
    <property type="entry name" value="FH2"/>
    <property type="match status" value="1"/>
</dbReference>
<feature type="region of interest" description="Disordered" evidence="2">
    <location>
        <begin position="573"/>
        <end position="659"/>
    </location>
</feature>
<dbReference type="InterPro" id="IPR010472">
    <property type="entry name" value="FH3_dom"/>
</dbReference>
<protein>
    <submittedName>
        <fullName evidence="6">Disheveled-associated activator of morphogenesis 2</fullName>
    </submittedName>
</protein>
<evidence type="ECO:0000259" key="3">
    <source>
        <dbReference type="PROSITE" id="PS51231"/>
    </source>
</evidence>
<sequence>MPRKKRKGGGGGGIFAACFGGSDEPPEIQLDMTTDLMVAPPTLMNESEAPMPSPSELKKKFAELVDELDLPAPHRQAMFNLTPEKQWHIYCSKKKEQEDPNKLATSWPDYYIDRLNSMSTIMVLMYDEEEIEMRLKLVDGLKSALRTQPLRFVIRFTELDGLSCILNFLKNMAPEVRESRIHTSIIGCVKALMNNTQGRANVLAHPEGINVIAQSLSCESLRTKTAVLEILGAVCLVPGGHKRVLEAMLHFQKFAHERTRFQNIVNELGASHHSPEDDTFEVELKTAAMSFLNALVNCGAGEDHLEFRCHLRYELLLLGIQPIMVQLREYENDVLNKHLDFFELVRSEDEEEIASRFDVHHVDTKSASEMFDFIQKKLCFTEAYPNLLSLLHHCMLLPLNRGGCPFHWQLFDRIVQQITLQKIDGSDPDVSFLRDFNLEKCLKLLVDENEIKKWKEQAETMRKKHDEMKVQLDRKERECEAKVQEKEDLMRTLNILKGKLDSETKDRQTTEGKLTEMTQHVDTLRKSSVSSNKEGIYSEPPNDEAVYEVIANEQEEKAKLQQIIKSGNISDDVKQSILSTPPPAPPSAIPAPPPPPGGAIPPPPPPPGGIPPPPPMGGIPPPPPPGGVPPPPMGGGNKPNLPKKQIPKAPNPLKSFNWSKLPENKLSGTIWMELDDAKAFKLIDLPNLDNTFSAYQRQQETPQNTSNKKYGSQEDLSVKKVKELSVIDGRRAQNCTILLSKLKLPDEDIKRAVLSCDKSEDLQKDMLEQLIKYIPTKEEVDMLNEHKSDISKMARADRFLFEMSQIHHYEQKLKALFYKKKFHERISELQPKVDAIVKATKEIETSKKMRKVLELVLAFGNYMNKGQRGNAYGFKLQSLSKIADTKSSANRNVTLMHFLIGMLEKNSPELLDLADDLSHVEAASRVSLVEVDKDIAQLRVGFKGLKTELELQTARVAAGQNDPADQFVPVMTDFVTVATFGFTELEEMLVEAKKRFGKICDLFAEDPNKLQPDQFFGLFTSFMETFNNAKKENIAMKKKKDDEERRRKQEIERENTKHKRKGKTGVGKKEDARGEFDDLVSALRSGEVFDKEVSKFQKRNRNRRPPSSMDSDRERVVTKITTNI</sequence>
<dbReference type="PROSITE" id="PS51232">
    <property type="entry name" value="GBD_FH3"/>
    <property type="match status" value="1"/>
</dbReference>
<feature type="domain" description="FH2" evidence="5">
    <location>
        <begin position="643"/>
        <end position="1052"/>
    </location>
</feature>
<dbReference type="InterPro" id="IPR015425">
    <property type="entry name" value="FH2_Formin"/>
</dbReference>
<dbReference type="InterPro" id="IPR016024">
    <property type="entry name" value="ARM-type_fold"/>
</dbReference>
<dbReference type="AlphaFoldDB" id="A0A6F9D9W3"/>
<feature type="compositionally biased region" description="Polar residues" evidence="2">
    <location>
        <begin position="516"/>
        <end position="533"/>
    </location>
</feature>
<feature type="region of interest" description="Disordered" evidence="2">
    <location>
        <begin position="503"/>
        <end position="540"/>
    </location>
</feature>
<dbReference type="GO" id="GO:0031267">
    <property type="term" value="F:small GTPase binding"/>
    <property type="evidence" value="ECO:0007669"/>
    <property type="project" value="InterPro"/>
</dbReference>
<dbReference type="SMART" id="SM01139">
    <property type="entry name" value="Drf_FH3"/>
    <property type="match status" value="1"/>
</dbReference>
<dbReference type="PANTHER" id="PTHR45725">
    <property type="entry name" value="FORMIN HOMOLOGY 2 FAMILY MEMBER"/>
    <property type="match status" value="1"/>
</dbReference>
<gene>
    <name evidence="6" type="primary">Daam2-002</name>
</gene>
<reference evidence="6" key="1">
    <citation type="submission" date="2020-04" db="EMBL/GenBank/DDBJ databases">
        <authorList>
            <person name="Neveu A P."/>
        </authorList>
    </citation>
    <scope>NUCLEOTIDE SEQUENCE</scope>
    <source>
        <tissue evidence="6">Whole embryo</tissue>
    </source>
</reference>
<proteinExistence type="evidence at transcript level"/>
<dbReference type="PROSITE" id="PS51231">
    <property type="entry name" value="DAD"/>
    <property type="match status" value="1"/>
</dbReference>
<dbReference type="InterPro" id="IPR051425">
    <property type="entry name" value="Formin_Homology"/>
</dbReference>
<evidence type="ECO:0000256" key="2">
    <source>
        <dbReference type="SAM" id="MobiDB-lite"/>
    </source>
</evidence>
<name>A0A6F9D9W3_9ASCI</name>
<dbReference type="Gene3D" id="1.20.58.2220">
    <property type="entry name" value="Formin, FH2 domain"/>
    <property type="match status" value="1"/>
</dbReference>
<dbReference type="GO" id="GO:0030036">
    <property type="term" value="P:actin cytoskeleton organization"/>
    <property type="evidence" value="ECO:0007669"/>
    <property type="project" value="InterPro"/>
</dbReference>
<dbReference type="PROSITE" id="PS51444">
    <property type="entry name" value="FH2"/>
    <property type="match status" value="1"/>
</dbReference>
<dbReference type="PANTHER" id="PTHR45725:SF1">
    <property type="entry name" value="DISHEVELLED ASSOCIATED ACTIVATOR OF MORPHOGENESIS, ISOFORM D"/>
    <property type="match status" value="1"/>
</dbReference>
<dbReference type="Gene3D" id="1.25.10.10">
    <property type="entry name" value="Leucine-rich Repeat Variant"/>
    <property type="match status" value="1"/>
</dbReference>
<evidence type="ECO:0000259" key="4">
    <source>
        <dbReference type="PROSITE" id="PS51232"/>
    </source>
</evidence>
<dbReference type="GO" id="GO:0003779">
    <property type="term" value="F:actin binding"/>
    <property type="evidence" value="ECO:0007669"/>
    <property type="project" value="InterPro"/>
</dbReference>
<organism evidence="6">
    <name type="scientific">Phallusia mammillata</name>
    <dbReference type="NCBI Taxonomy" id="59560"/>
    <lineage>
        <taxon>Eukaryota</taxon>
        <taxon>Metazoa</taxon>
        <taxon>Chordata</taxon>
        <taxon>Tunicata</taxon>
        <taxon>Ascidiacea</taxon>
        <taxon>Phlebobranchia</taxon>
        <taxon>Ascidiidae</taxon>
        <taxon>Phallusia</taxon>
    </lineage>
</organism>
<evidence type="ECO:0000259" key="5">
    <source>
        <dbReference type="PROSITE" id="PS51444"/>
    </source>
</evidence>
<evidence type="ECO:0000256" key="1">
    <source>
        <dbReference type="SAM" id="Coils"/>
    </source>
</evidence>
<feature type="compositionally biased region" description="Basic and acidic residues" evidence="2">
    <location>
        <begin position="1033"/>
        <end position="1055"/>
    </location>
</feature>
<dbReference type="Pfam" id="PF06367">
    <property type="entry name" value="Drf_FH3"/>
    <property type="match status" value="1"/>
</dbReference>
<dbReference type="Pfam" id="PF06371">
    <property type="entry name" value="Drf_GBD"/>
    <property type="match status" value="1"/>
</dbReference>
<dbReference type="InterPro" id="IPR014767">
    <property type="entry name" value="DAD_dom"/>
</dbReference>
<dbReference type="InterPro" id="IPR011989">
    <property type="entry name" value="ARM-like"/>
</dbReference>
<dbReference type="InterPro" id="IPR010473">
    <property type="entry name" value="GTPase-bd"/>
</dbReference>
<feature type="compositionally biased region" description="Pro residues" evidence="2">
    <location>
        <begin position="580"/>
        <end position="633"/>
    </location>
</feature>
<dbReference type="EMBL" id="LR784345">
    <property type="protein sequence ID" value="CAB3236063.1"/>
    <property type="molecule type" value="mRNA"/>
</dbReference>